<gene>
    <name evidence="4" type="ORF">ABB28_04530</name>
</gene>
<comment type="caution">
    <text evidence="4">The sequence shown here is derived from an EMBL/GenBank/DDBJ whole genome shotgun (WGS) entry which is preliminary data.</text>
</comment>
<dbReference type="PIRSF" id="PIRSF026631">
    <property type="entry name" value="UCP026631"/>
    <property type="match status" value="1"/>
</dbReference>
<keyword evidence="2" id="KW-0812">Transmembrane</keyword>
<protein>
    <submittedName>
        <fullName evidence="4">Membrane protein</fullName>
    </submittedName>
</protein>
<keyword evidence="5" id="KW-1185">Reference proteome</keyword>
<feature type="domain" description="YdbS-like PH" evidence="3">
    <location>
        <begin position="425"/>
        <end position="502"/>
    </location>
</feature>
<sequence>MSTAPPPLPSADHERRLHPWSWLFVLLLQLRQYLLPLVALLVFGQRGDRDPLWAQLGPLIVIAVLVLASVLQYLSYRYRIGEDGISIRSGVLARNRREIPFARIHNVVVHQNLLHRLFGVAELRLESAGGNRPEAEMRVLRLDEALALEQRVRHRSPAPQVDAGRTDDGTPPPLPETDERHLLLRMLPGEVVKLGLLSNRGWVMVAAALAALVQVVPRRSMDAFVEQGGRQAFGYASGLQPGISGLLLVAAAVLLVGWLALRALSVLLALLRYYGFELSEQQRRLTVSSGLLSKVRSSVALRRIQAWTLSETLLQRWAGRRQLRIDSAASQTHDENQQRGLRELAPLATPKACDALVRHLLPQVQWPPAHWQAVPLRGSWRLCITSLWLTPLLAAGLTWRWGYVGLLVLAWLPVALWTARLQMARIGWHLDGQHVALRGGWWRRWWRWAELDKLQALRLSRSPLDRLLGTSSVWLDTAGARGDVALCLRYLPQAQAAEVLQTLGAALARRKLRW</sequence>
<name>A0A0R0D3F2_9GAMM</name>
<evidence type="ECO:0000313" key="4">
    <source>
        <dbReference type="EMBL" id="KRG75904.1"/>
    </source>
</evidence>
<feature type="transmembrane region" description="Helical" evidence="2">
    <location>
        <begin position="56"/>
        <end position="76"/>
    </location>
</feature>
<dbReference type="EMBL" id="LDJK01000012">
    <property type="protein sequence ID" value="KRG75904.1"/>
    <property type="molecule type" value="Genomic_DNA"/>
</dbReference>
<dbReference type="InterPro" id="IPR005182">
    <property type="entry name" value="YdbS-like_PH"/>
</dbReference>
<dbReference type="RefSeq" id="WP_057507484.1">
    <property type="nucleotide sequence ID" value="NZ_LDJK01000012.1"/>
</dbReference>
<dbReference type="AlphaFoldDB" id="A0A0R0D3F2"/>
<dbReference type="PATRIC" id="fig|517011.3.peg.326"/>
<accession>A0A0R0D3F2</accession>
<feature type="domain" description="YdbS-like PH" evidence="3">
    <location>
        <begin position="73"/>
        <end position="150"/>
    </location>
</feature>
<dbReference type="InterPro" id="IPR014529">
    <property type="entry name" value="UCP026631"/>
</dbReference>
<organism evidence="4 5">
    <name type="scientific">Stenotrophomonas chelatiphaga</name>
    <dbReference type="NCBI Taxonomy" id="517011"/>
    <lineage>
        <taxon>Bacteria</taxon>
        <taxon>Pseudomonadati</taxon>
        <taxon>Pseudomonadota</taxon>
        <taxon>Gammaproteobacteria</taxon>
        <taxon>Lysobacterales</taxon>
        <taxon>Lysobacteraceae</taxon>
        <taxon>Stenotrophomonas</taxon>
    </lineage>
</organism>
<proteinExistence type="predicted"/>
<feature type="transmembrane region" description="Helical" evidence="2">
    <location>
        <begin position="246"/>
        <end position="274"/>
    </location>
</feature>
<feature type="transmembrane region" description="Helical" evidence="2">
    <location>
        <begin position="20"/>
        <end position="44"/>
    </location>
</feature>
<reference evidence="4 5" key="1">
    <citation type="submission" date="2015-05" db="EMBL/GenBank/DDBJ databases">
        <title>Genome sequencing and analysis of members of genus Stenotrophomonas.</title>
        <authorList>
            <person name="Patil P.P."/>
            <person name="Midha S."/>
            <person name="Patil P.B."/>
        </authorList>
    </citation>
    <scope>NUCLEOTIDE SEQUENCE [LARGE SCALE GENOMIC DNA]</scope>
    <source>
        <strain evidence="4 5">DSM 21508</strain>
    </source>
</reference>
<keyword evidence="2" id="KW-1133">Transmembrane helix</keyword>
<keyword evidence="2" id="KW-0472">Membrane</keyword>
<dbReference type="Pfam" id="PF03703">
    <property type="entry name" value="bPH_2"/>
    <property type="match status" value="3"/>
</dbReference>
<evidence type="ECO:0000256" key="1">
    <source>
        <dbReference type="SAM" id="MobiDB-lite"/>
    </source>
</evidence>
<evidence type="ECO:0000313" key="5">
    <source>
        <dbReference type="Proteomes" id="UP000051386"/>
    </source>
</evidence>
<dbReference type="Proteomes" id="UP000051386">
    <property type="component" value="Unassembled WGS sequence"/>
</dbReference>
<evidence type="ECO:0000259" key="3">
    <source>
        <dbReference type="Pfam" id="PF03703"/>
    </source>
</evidence>
<evidence type="ECO:0000256" key="2">
    <source>
        <dbReference type="SAM" id="Phobius"/>
    </source>
</evidence>
<dbReference type="PANTHER" id="PTHR34473">
    <property type="entry name" value="UPF0699 TRANSMEMBRANE PROTEIN YDBS"/>
    <property type="match status" value="1"/>
</dbReference>
<feature type="region of interest" description="Disordered" evidence="1">
    <location>
        <begin position="153"/>
        <end position="177"/>
    </location>
</feature>
<dbReference type="PANTHER" id="PTHR34473:SF2">
    <property type="entry name" value="UPF0699 TRANSMEMBRANE PROTEIN YDBT"/>
    <property type="match status" value="1"/>
</dbReference>
<feature type="domain" description="YdbS-like PH" evidence="3">
    <location>
        <begin position="273"/>
        <end position="331"/>
    </location>
</feature>
<feature type="transmembrane region" description="Helical" evidence="2">
    <location>
        <begin position="401"/>
        <end position="419"/>
    </location>
</feature>